<sequence length="131" mass="15195">MDDPYKFIRDIIVSNSEIIKMIPSANVRNVDIPETLKSSPPYIRITLLDAPDLSFGDGEIRAAGYYFQVDIWQKTGLLTLGNNVKKVLKQNDFSCVDFLEAHTEKVSDNVTLYRDARRYFYAYELKEEEIY</sequence>
<gene>
    <name evidence="1" type="ORF">CW686_06565</name>
</gene>
<organism evidence="1 2">
    <name type="scientific">Macrococcoides caseolyticum</name>
    <dbReference type="NCBI Taxonomy" id="69966"/>
    <lineage>
        <taxon>Bacteria</taxon>
        <taxon>Bacillati</taxon>
        <taxon>Bacillota</taxon>
        <taxon>Bacilli</taxon>
        <taxon>Bacillales</taxon>
        <taxon>Staphylococcaceae</taxon>
        <taxon>Macrococcoides</taxon>
    </lineage>
</organism>
<dbReference type="EMBL" id="PIXC01000012">
    <property type="protein sequence ID" value="PKE26166.1"/>
    <property type="molecule type" value="Genomic_DNA"/>
</dbReference>
<dbReference type="AlphaFoldDB" id="A0A855GPD4"/>
<accession>A0A855GPD4</accession>
<reference evidence="1 2" key="1">
    <citation type="submission" date="2017-12" db="EMBL/GenBank/DDBJ databases">
        <title>Genomics of Macrococcus caseolyticus.</title>
        <authorList>
            <person name="MacFadyen A.C."/>
            <person name="Paterson G.K."/>
        </authorList>
    </citation>
    <scope>NUCLEOTIDE SEQUENCE [LARGE SCALE GENOMIC DNA]</scope>
    <source>
        <strain evidence="1 2">5788_EF188</strain>
    </source>
</reference>
<name>A0A855GPD4_9STAP</name>
<proteinExistence type="predicted"/>
<evidence type="ECO:0000313" key="2">
    <source>
        <dbReference type="Proteomes" id="UP000233482"/>
    </source>
</evidence>
<dbReference type="Proteomes" id="UP000233482">
    <property type="component" value="Unassembled WGS sequence"/>
</dbReference>
<dbReference type="RefSeq" id="WP_101144234.1">
    <property type="nucleotide sequence ID" value="NZ_PIWO01000012.1"/>
</dbReference>
<evidence type="ECO:0008006" key="3">
    <source>
        <dbReference type="Google" id="ProtNLM"/>
    </source>
</evidence>
<protein>
    <recommendedName>
        <fullName evidence="3">DUF3168 domain-containing protein</fullName>
    </recommendedName>
</protein>
<comment type="caution">
    <text evidence="1">The sequence shown here is derived from an EMBL/GenBank/DDBJ whole genome shotgun (WGS) entry which is preliminary data.</text>
</comment>
<evidence type="ECO:0000313" key="1">
    <source>
        <dbReference type="EMBL" id="PKE26166.1"/>
    </source>
</evidence>